<keyword evidence="4" id="KW-1185">Reference proteome</keyword>
<organism evidence="3 4">
    <name type="scientific">Gigaspora margarita</name>
    <dbReference type="NCBI Taxonomy" id="4874"/>
    <lineage>
        <taxon>Eukaryota</taxon>
        <taxon>Fungi</taxon>
        <taxon>Fungi incertae sedis</taxon>
        <taxon>Mucoromycota</taxon>
        <taxon>Glomeromycotina</taxon>
        <taxon>Glomeromycetes</taxon>
        <taxon>Diversisporales</taxon>
        <taxon>Gigasporaceae</taxon>
        <taxon>Gigaspora</taxon>
    </lineage>
</organism>
<keyword evidence="1" id="KW-0175">Coiled coil</keyword>
<name>A0A8H4B2K4_GIGMA</name>
<dbReference type="InterPro" id="IPR000719">
    <property type="entry name" value="Prot_kinase_dom"/>
</dbReference>
<proteinExistence type="predicted"/>
<accession>A0A8H4B2K4</accession>
<dbReference type="AlphaFoldDB" id="A0A8H4B2K4"/>
<feature type="domain" description="Protein kinase" evidence="2">
    <location>
        <begin position="415"/>
        <end position="501"/>
    </location>
</feature>
<dbReference type="InterPro" id="IPR011009">
    <property type="entry name" value="Kinase-like_dom_sf"/>
</dbReference>
<evidence type="ECO:0000259" key="2">
    <source>
        <dbReference type="Pfam" id="PF00069"/>
    </source>
</evidence>
<sequence>MNTAYDVAKEEYKKAMGKLEGKSERLRTLNIDLAAEEWKSEKEKKKWIAEKEQLEREEKRLNTDVEYWKGEMKRLSTYQPATPMPGSMGATLKRKHGTYRDADEMVKKLKKIAPSSYSKSKNNPEFSEIHNYRTESPNIPLSLYHSVFATFKDNRSSLKAEADDFKSIGLLVSNMQEFYIDEETRLKNFSSWASKYFDYPVTKLPLGGNSAADLHISFDANHAKHLLLLGEIKNELGDGNGCPYRKVCASYARFISQKSPPDCYGLHPTFLIYLTGPYLGIAGAVFGENCVIEPLTYLIPLIQLRFDDELLSSAANTFRLLKQSLESLKDYYDKLHLPTEINVDLPRREAYPYPDSFNYKVQFEYKRKLVKGKLLFVVQELTNQQLLVVKFVKTYGADVHKDCAKANIAPKLIAIEKLAGSWFIVVMEYLSSECFACMYDILLEDSQRASSLTQKATEVANELHKMNYVHGDFRTSNLMISKDGEQVKIVDFDWAGKEGSAKYPHFINRSDSLDWHPDVKEGGKIEKVHDIHFITQSIKKIF</sequence>
<gene>
    <name evidence="3" type="ORF">F8M41_018482</name>
</gene>
<evidence type="ECO:0000313" key="3">
    <source>
        <dbReference type="EMBL" id="KAF0554853.1"/>
    </source>
</evidence>
<protein>
    <submittedName>
        <fullName evidence="3">Proteinkinasesubdomain-containingproteinpkl/ ccin9</fullName>
    </submittedName>
</protein>
<reference evidence="3 4" key="1">
    <citation type="journal article" date="2019" name="Environ. Microbiol.">
        <title>At the nexus of three kingdoms: the genome of the mycorrhizal fungus Gigaspora margarita provides insights into plant, endobacterial and fungal interactions.</title>
        <authorList>
            <person name="Venice F."/>
            <person name="Ghignone S."/>
            <person name="Salvioli di Fossalunga A."/>
            <person name="Amselem J."/>
            <person name="Novero M."/>
            <person name="Xianan X."/>
            <person name="Sedzielewska Toro K."/>
            <person name="Morin E."/>
            <person name="Lipzen A."/>
            <person name="Grigoriev I.V."/>
            <person name="Henrissat B."/>
            <person name="Martin F.M."/>
            <person name="Bonfante P."/>
        </authorList>
    </citation>
    <scope>NUCLEOTIDE SEQUENCE [LARGE SCALE GENOMIC DNA]</scope>
    <source>
        <strain evidence="3 4">BEG34</strain>
    </source>
</reference>
<dbReference type="SUPFAM" id="SSF56112">
    <property type="entry name" value="Protein kinase-like (PK-like)"/>
    <property type="match status" value="1"/>
</dbReference>
<dbReference type="PROSITE" id="PS00109">
    <property type="entry name" value="PROTEIN_KINASE_TYR"/>
    <property type="match status" value="1"/>
</dbReference>
<evidence type="ECO:0000256" key="1">
    <source>
        <dbReference type="SAM" id="Coils"/>
    </source>
</evidence>
<dbReference type="EMBL" id="WTPW01000046">
    <property type="protein sequence ID" value="KAF0554853.1"/>
    <property type="molecule type" value="Genomic_DNA"/>
</dbReference>
<evidence type="ECO:0000313" key="4">
    <source>
        <dbReference type="Proteomes" id="UP000439903"/>
    </source>
</evidence>
<dbReference type="GO" id="GO:0004672">
    <property type="term" value="F:protein kinase activity"/>
    <property type="evidence" value="ECO:0007669"/>
    <property type="project" value="InterPro"/>
</dbReference>
<comment type="caution">
    <text evidence="3">The sequence shown here is derived from an EMBL/GenBank/DDBJ whole genome shotgun (WGS) entry which is preliminary data.</text>
</comment>
<feature type="coiled-coil region" evidence="1">
    <location>
        <begin position="9"/>
        <end position="71"/>
    </location>
</feature>
<keyword evidence="3" id="KW-0808">Transferase</keyword>
<dbReference type="OrthoDB" id="2353960at2759"/>
<dbReference type="InterPro" id="IPR008266">
    <property type="entry name" value="Tyr_kinase_AS"/>
</dbReference>
<keyword evidence="3" id="KW-0418">Kinase</keyword>
<dbReference type="Pfam" id="PF00069">
    <property type="entry name" value="Pkinase"/>
    <property type="match status" value="1"/>
</dbReference>
<dbReference type="Gene3D" id="1.10.510.10">
    <property type="entry name" value="Transferase(Phosphotransferase) domain 1"/>
    <property type="match status" value="1"/>
</dbReference>
<dbReference type="Proteomes" id="UP000439903">
    <property type="component" value="Unassembled WGS sequence"/>
</dbReference>